<reference evidence="2 3" key="2">
    <citation type="submission" date="2019-09" db="EMBL/GenBank/DDBJ databases">
        <authorList>
            <person name="Jin C."/>
        </authorList>
    </citation>
    <scope>NUCLEOTIDE SEQUENCE [LARGE SCALE GENOMIC DNA]</scope>
    <source>
        <strain evidence="2 3">AN110305</strain>
    </source>
</reference>
<protein>
    <submittedName>
        <fullName evidence="2">Uncharacterized protein</fullName>
    </submittedName>
</protein>
<organism evidence="2 3">
    <name type="scientific">Solihabitans fulvus</name>
    <dbReference type="NCBI Taxonomy" id="1892852"/>
    <lineage>
        <taxon>Bacteria</taxon>
        <taxon>Bacillati</taxon>
        <taxon>Actinomycetota</taxon>
        <taxon>Actinomycetes</taxon>
        <taxon>Pseudonocardiales</taxon>
        <taxon>Pseudonocardiaceae</taxon>
        <taxon>Solihabitans</taxon>
    </lineage>
</organism>
<feature type="region of interest" description="Disordered" evidence="1">
    <location>
        <begin position="1"/>
        <end position="25"/>
    </location>
</feature>
<name>A0A5B2XCC1_9PSEU</name>
<dbReference type="RefSeq" id="WP_149850973.1">
    <property type="nucleotide sequence ID" value="NZ_VUOB01000033.1"/>
</dbReference>
<keyword evidence="3" id="KW-1185">Reference proteome</keyword>
<proteinExistence type="predicted"/>
<comment type="caution">
    <text evidence="2">The sequence shown here is derived from an EMBL/GenBank/DDBJ whole genome shotgun (WGS) entry which is preliminary data.</text>
</comment>
<dbReference type="Proteomes" id="UP000323454">
    <property type="component" value="Unassembled WGS sequence"/>
</dbReference>
<dbReference type="AlphaFoldDB" id="A0A5B2XCC1"/>
<reference evidence="2 3" key="1">
    <citation type="submission" date="2019-09" db="EMBL/GenBank/DDBJ databases">
        <title>Goodfellowia gen. nov., a new genus of the Pseudonocardineae related to Actinoalloteichus, containing Goodfellowia coeruleoviolacea gen. nov., comb. nov. gen. nov., comb. nov.</title>
        <authorList>
            <person name="Labeda D."/>
        </authorList>
    </citation>
    <scope>NUCLEOTIDE SEQUENCE [LARGE SCALE GENOMIC DNA]</scope>
    <source>
        <strain evidence="2 3">AN110305</strain>
    </source>
</reference>
<evidence type="ECO:0000313" key="2">
    <source>
        <dbReference type="EMBL" id="KAA2260923.1"/>
    </source>
</evidence>
<gene>
    <name evidence="2" type="ORF">F0L68_19140</name>
</gene>
<feature type="compositionally biased region" description="Basic and acidic residues" evidence="1">
    <location>
        <begin position="1"/>
        <end position="11"/>
    </location>
</feature>
<evidence type="ECO:0000256" key="1">
    <source>
        <dbReference type="SAM" id="MobiDB-lite"/>
    </source>
</evidence>
<sequence>MPEHRSDDEPRKRRPGRRNPEDERHRFLRDVAEATGADRWAVLDLVDARESPAAIAAATRQLQALAEMPEPRRRR</sequence>
<accession>A0A5B2XCC1</accession>
<dbReference type="EMBL" id="VUOB01000033">
    <property type="protein sequence ID" value="KAA2260923.1"/>
    <property type="molecule type" value="Genomic_DNA"/>
</dbReference>
<evidence type="ECO:0000313" key="3">
    <source>
        <dbReference type="Proteomes" id="UP000323454"/>
    </source>
</evidence>